<dbReference type="EMBL" id="CAJNNV010009444">
    <property type="protein sequence ID" value="CAE8597384.1"/>
    <property type="molecule type" value="Genomic_DNA"/>
</dbReference>
<feature type="non-terminal residue" evidence="2">
    <location>
        <position position="102"/>
    </location>
</feature>
<keyword evidence="3" id="KW-1185">Reference proteome</keyword>
<dbReference type="AlphaFoldDB" id="A0A813EDZ8"/>
<dbReference type="PROSITE" id="PS51354">
    <property type="entry name" value="GLUTAREDOXIN_2"/>
    <property type="match status" value="1"/>
</dbReference>
<dbReference type="InterPro" id="IPR036249">
    <property type="entry name" value="Thioredoxin-like_sf"/>
</dbReference>
<evidence type="ECO:0000313" key="2">
    <source>
        <dbReference type="EMBL" id="CAE8597384.1"/>
    </source>
</evidence>
<protein>
    <recommendedName>
        <fullName evidence="1">Glutaredoxin domain-containing protein</fullName>
    </recommendedName>
</protein>
<gene>
    <name evidence="2" type="ORF">PGLA1383_LOCUS15829</name>
</gene>
<dbReference type="PROSITE" id="PS00195">
    <property type="entry name" value="GLUTAREDOXIN_1"/>
    <property type="match status" value="1"/>
</dbReference>
<proteinExistence type="predicted"/>
<accession>A0A813EDZ8</accession>
<sequence>QTSEKSSSSQGPQDAQKYQELDVVLFSRGSCPYCVQAVDLLRKRGVSDLNLQDVGWSQEAAKDMRSKGGDGVPFFYSRRTGKSAAGWNPGATDLEWLVRRLS</sequence>
<dbReference type="Pfam" id="PF00462">
    <property type="entry name" value="Glutaredoxin"/>
    <property type="match status" value="1"/>
</dbReference>
<dbReference type="SUPFAM" id="SSF52833">
    <property type="entry name" value="Thioredoxin-like"/>
    <property type="match status" value="1"/>
</dbReference>
<name>A0A813EDZ8_POLGL</name>
<feature type="domain" description="Glutaredoxin" evidence="1">
    <location>
        <begin position="23"/>
        <end position="73"/>
    </location>
</feature>
<dbReference type="InterPro" id="IPR011767">
    <property type="entry name" value="GLR_AS"/>
</dbReference>
<comment type="caution">
    <text evidence="2">The sequence shown here is derived from an EMBL/GenBank/DDBJ whole genome shotgun (WGS) entry which is preliminary data.</text>
</comment>
<dbReference type="InterPro" id="IPR002109">
    <property type="entry name" value="Glutaredoxin"/>
</dbReference>
<organism evidence="2 3">
    <name type="scientific">Polarella glacialis</name>
    <name type="common">Dinoflagellate</name>
    <dbReference type="NCBI Taxonomy" id="89957"/>
    <lineage>
        <taxon>Eukaryota</taxon>
        <taxon>Sar</taxon>
        <taxon>Alveolata</taxon>
        <taxon>Dinophyceae</taxon>
        <taxon>Suessiales</taxon>
        <taxon>Suessiaceae</taxon>
        <taxon>Polarella</taxon>
    </lineage>
</organism>
<evidence type="ECO:0000259" key="1">
    <source>
        <dbReference type="Pfam" id="PF00462"/>
    </source>
</evidence>
<dbReference type="Gene3D" id="3.40.30.10">
    <property type="entry name" value="Glutaredoxin"/>
    <property type="match status" value="1"/>
</dbReference>
<dbReference type="OrthoDB" id="423227at2759"/>
<reference evidence="2" key="1">
    <citation type="submission" date="2021-02" db="EMBL/GenBank/DDBJ databases">
        <authorList>
            <person name="Dougan E. K."/>
            <person name="Rhodes N."/>
            <person name="Thang M."/>
            <person name="Chan C."/>
        </authorList>
    </citation>
    <scope>NUCLEOTIDE SEQUENCE</scope>
</reference>
<evidence type="ECO:0000313" key="3">
    <source>
        <dbReference type="Proteomes" id="UP000654075"/>
    </source>
</evidence>
<dbReference type="Proteomes" id="UP000654075">
    <property type="component" value="Unassembled WGS sequence"/>
</dbReference>